<organism evidence="1 2">
    <name type="scientific">Pseudoxanthomonas indica</name>
    <dbReference type="NCBI Taxonomy" id="428993"/>
    <lineage>
        <taxon>Bacteria</taxon>
        <taxon>Pseudomonadati</taxon>
        <taxon>Pseudomonadota</taxon>
        <taxon>Gammaproteobacteria</taxon>
        <taxon>Lysobacterales</taxon>
        <taxon>Lysobacteraceae</taxon>
        <taxon>Pseudoxanthomonas</taxon>
    </lineage>
</organism>
<keyword evidence="2" id="KW-1185">Reference proteome</keyword>
<sequence length="242" mass="27447">MKYTIDDMGLRERIQTWESSLPREVSAEALLARCPMAHKWKVTYLIVLSREATLWRMSDLGRALVRLVDSHDALAARIVLRSACETAALLAYLNKKIESLIEGQLSFDDFNTLVRRVALGGKNGGDYFEPVNVMTAIQHFSKEHPLIQEIYDRLSEDAHPNASGLLYAYSDTNPELLETTFHRKIASADATSSHTATSADLIFLSYEQQYNSIWPARFESLEQWLREKDASLVASAHLRSDR</sequence>
<dbReference type="Proteomes" id="UP000190341">
    <property type="component" value="Unassembled WGS sequence"/>
</dbReference>
<dbReference type="RefSeq" id="WP_079723884.1">
    <property type="nucleotide sequence ID" value="NZ_BMCL01000002.1"/>
</dbReference>
<name>A0A1T5KD00_9GAMM</name>
<evidence type="ECO:0000313" key="1">
    <source>
        <dbReference type="EMBL" id="SKC61602.1"/>
    </source>
</evidence>
<protein>
    <submittedName>
        <fullName evidence="1">Uncharacterized protein</fullName>
    </submittedName>
</protein>
<dbReference type="OrthoDB" id="6058000at2"/>
<dbReference type="AlphaFoldDB" id="A0A1T5KD00"/>
<gene>
    <name evidence="1" type="ORF">SAMN06296058_1594</name>
</gene>
<reference evidence="1 2" key="1">
    <citation type="submission" date="2017-02" db="EMBL/GenBank/DDBJ databases">
        <authorList>
            <person name="Peterson S.W."/>
        </authorList>
    </citation>
    <scope>NUCLEOTIDE SEQUENCE [LARGE SCALE GENOMIC DNA]</scope>
    <source>
        <strain evidence="1 2">P15</strain>
    </source>
</reference>
<proteinExistence type="predicted"/>
<evidence type="ECO:0000313" key="2">
    <source>
        <dbReference type="Proteomes" id="UP000190341"/>
    </source>
</evidence>
<dbReference type="EMBL" id="FUZV01000001">
    <property type="protein sequence ID" value="SKC61602.1"/>
    <property type="molecule type" value="Genomic_DNA"/>
</dbReference>
<accession>A0A1T5KD00</accession>